<keyword evidence="7" id="KW-0408">Iron</keyword>
<evidence type="ECO:0000313" key="11">
    <source>
        <dbReference type="EMBL" id="OLQ04558.1"/>
    </source>
</evidence>
<evidence type="ECO:0000256" key="6">
    <source>
        <dbReference type="ARBA" id="ARBA00023002"/>
    </source>
</evidence>
<keyword evidence="5 11" id="KW-0223">Dioxygenase</keyword>
<dbReference type="InterPro" id="IPR014710">
    <property type="entry name" value="RmlC-like_jellyroll"/>
</dbReference>
<keyword evidence="12" id="KW-1185">Reference proteome</keyword>
<evidence type="ECO:0000256" key="5">
    <source>
        <dbReference type="ARBA" id="ARBA00022964"/>
    </source>
</evidence>
<feature type="coiled-coil region" evidence="8">
    <location>
        <begin position="197"/>
        <end position="270"/>
    </location>
</feature>
<feature type="region of interest" description="Disordered" evidence="9">
    <location>
        <begin position="779"/>
        <end position="802"/>
    </location>
</feature>
<dbReference type="InterPro" id="IPR011051">
    <property type="entry name" value="RmlC_Cupin_sf"/>
</dbReference>
<dbReference type="GO" id="GO:0034354">
    <property type="term" value="P:'de novo' NAD+ biosynthetic process from L-tryptophan"/>
    <property type="evidence" value="ECO:0007669"/>
    <property type="project" value="TreeGrafter"/>
</dbReference>
<dbReference type="Pfam" id="PF06052">
    <property type="entry name" value="3-HAO"/>
    <property type="match status" value="1"/>
</dbReference>
<dbReference type="EMBL" id="LSRX01000208">
    <property type="protein sequence ID" value="OLQ04558.1"/>
    <property type="molecule type" value="Genomic_DNA"/>
</dbReference>
<keyword evidence="8" id="KW-0175">Coiled coil</keyword>
<protein>
    <submittedName>
        <fullName evidence="11">3-hydroxyanthranilate 3,4-dioxygenase</fullName>
    </submittedName>
</protein>
<feature type="compositionally biased region" description="Low complexity" evidence="9">
    <location>
        <begin position="599"/>
        <end position="630"/>
    </location>
</feature>
<dbReference type="GO" id="GO:0005737">
    <property type="term" value="C:cytoplasm"/>
    <property type="evidence" value="ECO:0007669"/>
    <property type="project" value="TreeGrafter"/>
</dbReference>
<keyword evidence="3" id="KW-0662">Pyridine nucleotide biosynthesis</keyword>
<organism evidence="11 12">
    <name type="scientific">Symbiodinium microadriaticum</name>
    <name type="common">Dinoflagellate</name>
    <name type="synonym">Zooxanthella microadriatica</name>
    <dbReference type="NCBI Taxonomy" id="2951"/>
    <lineage>
        <taxon>Eukaryota</taxon>
        <taxon>Sar</taxon>
        <taxon>Alveolata</taxon>
        <taxon>Dinophyceae</taxon>
        <taxon>Suessiales</taxon>
        <taxon>Symbiodiniaceae</taxon>
        <taxon>Symbiodinium</taxon>
    </lineage>
</organism>
<feature type="coiled-coil region" evidence="8">
    <location>
        <begin position="691"/>
        <end position="722"/>
    </location>
</feature>
<keyword evidence="10" id="KW-0472">Membrane</keyword>
<evidence type="ECO:0000256" key="7">
    <source>
        <dbReference type="ARBA" id="ARBA00023004"/>
    </source>
</evidence>
<gene>
    <name evidence="11" type="primary">Haao</name>
    <name evidence="11" type="ORF">AK812_SmicGene12390</name>
</gene>
<evidence type="ECO:0000256" key="8">
    <source>
        <dbReference type="SAM" id="Coils"/>
    </source>
</evidence>
<dbReference type="SUPFAM" id="SSF51182">
    <property type="entry name" value="RmlC-like cupins"/>
    <property type="match status" value="1"/>
</dbReference>
<evidence type="ECO:0000313" key="12">
    <source>
        <dbReference type="Proteomes" id="UP000186817"/>
    </source>
</evidence>
<comment type="function">
    <text evidence="2">Catalyzes the oxidative ring opening of 3-hydroxyanthranilate to 2-amino-3-carboxymuconate semialdehyde, which spontaneously cyclizes to quinolinate.</text>
</comment>
<dbReference type="PANTHER" id="PTHR15497">
    <property type="entry name" value="3-HYDROXYANTHRANILATE 3,4-DIOXYGENASE"/>
    <property type="match status" value="1"/>
</dbReference>
<sequence length="1641" mass="182901">MSHAEAVSSSSKVHLGANFDLSASLTVVAMAGIAYFSVVVQYPSMHPRSDAKQKYMAEMEVVDCAHRFPKKGLGWFFKMRWGTASAYSTIFSAIDQEMKEVRFPFQIIHDPKDSICMVEGSEKLMKLSASEDKVMHRVDAGGLHVLTFVIQEEYARSSYDRQQSIDRLTRLARQGMCMADWCSAALEASFDDARHEVEHQTRRRVAAERAAATLRKELGHLKASLVAMEAEREGWQLREDRCRRLCDESIAAAEERAEQRAAEASQAQVELRCCREELGELQRGLKKPPESSHSPRARFKAATGNDVEAEVLALCQRLEEEGAFPFLRADAVPGPVSDPLDGRSCWSTTSAGLSDRNVCELGSRCTALTDLHPSLLQQHDPMLRGNSGRVTKIMFQASYDTPVTPAMLRPAPAPVFGAAPLAQHVASASQPQLPLPAPQIRTMPLAVGSVPLVAAKATPVHSLPQALPPASTGMQRCYSTGSLQQSTYSQTPQVTPCATPPAVRFFSGVIPNSEAAPSTTLRSALPQPFGYPQAGAHVMVKHHSTASLRSHHSVERGSVIQAPTPTSKDTSPKRASPRGQSHYASRHSLAKSEEETCTSPRSVRSVHSQRSQRSRSFSPKHAEGSASSARARSRQNTATEAMRGQEDEDEEAPWEVPYAARTGSQSPRASTPNACVVTRSDSQRRRYQNLYEDHEMRKMKWQAKMDEKKRKEEEELQKSIANTCSPRHFNHEEFQNWYADRMNQQQSFEATRQEKKRSEARLRAFQELSECTFTPMAMAPSKVSRGPKQRSGSIPTESRPVVHEGDQQATADELVAAQVTQIEAFRHLEKKEREMREATQRVFRDFLERSLEEGRRKLKLFEQTPEGREYLASRAKSYVELNRSMSHSAALTEARGDLQRASEAQKDAQQLQLARLKIAWELIQLQRRYTQLEKTLPRSMLLGFDAMLVERLTRESWYVEARSFTSALSKSEASAAMQLAHQCCCGCSLSFGAYFLLSLNLLRCLLFISMACDAVLHREQDLYIQIEGSLGEKVALAAFSITGATFTVFALWGVYFRTVQAVQLACSLFCAIMSAAPQQAEPPAKRARTDGVVVPRGLCALHHIDDWYEQNKAQFSPPVCNKLMHRGQLSIMFVGGPNTRKDFHLEEGSEFFFQLRGNIQLPTVQKGKRKLVKINQGQVFCLPSRIPHSPQRPEAGSFGLVVERRREDKEMDGLIYYEDFNTCEKVRWEKFFRCNDLGKDLPPVIEAYKAFEDSPAAKLPQSWKEEDRPVCQDKSTEIPEPFSFQDFLTANAEKLAAGESVSLFGFDHPDQEFEVFVIGGRSEQTGQKSEYETWLYQDVAVLSKLASLSMSLGLKVRSASCFDRTAVATSPQTATDTHESAPDDSDRCFFLVQYLLDIGGIAWENLIHAGCNDIPANLASSAAHPFACGVERVVWMAFLVMATLVEGYFLFILQSYCQDVVVHLPTKAFGDLYEKSEAHILKKHLNPYNHLYGALPGQGELAGEAVMAGVSLHDSYTIFGEKHDMSFPPGLGTEAEKELGSHLSREAKHSSLMRPEVSRPNPVLLGADRKVACAIEESIEAFLGSGPRCCDTNAETFARRRFDDAADIKRRQSMELDSLLLRASALMFTLSFHSARGFAAS</sequence>
<evidence type="ECO:0000256" key="9">
    <source>
        <dbReference type="SAM" id="MobiDB-lite"/>
    </source>
</evidence>
<evidence type="ECO:0000256" key="3">
    <source>
        <dbReference type="ARBA" id="ARBA00022642"/>
    </source>
</evidence>
<dbReference type="OrthoDB" id="204928at2759"/>
<dbReference type="Gene3D" id="2.60.120.10">
    <property type="entry name" value="Jelly Rolls"/>
    <property type="match status" value="1"/>
</dbReference>
<proteinExistence type="predicted"/>
<evidence type="ECO:0000256" key="10">
    <source>
        <dbReference type="SAM" id="Phobius"/>
    </source>
</evidence>
<accession>A0A1Q9EAX8</accession>
<comment type="cofactor">
    <cofactor evidence="1">
        <name>Fe(2+)</name>
        <dbReference type="ChEBI" id="CHEBI:29033"/>
    </cofactor>
</comment>
<dbReference type="GO" id="GO:0005506">
    <property type="term" value="F:iron ion binding"/>
    <property type="evidence" value="ECO:0007669"/>
    <property type="project" value="InterPro"/>
</dbReference>
<evidence type="ECO:0000256" key="2">
    <source>
        <dbReference type="ARBA" id="ARBA00002752"/>
    </source>
</evidence>
<dbReference type="CDD" id="cd06123">
    <property type="entry name" value="cupin_HAO"/>
    <property type="match status" value="1"/>
</dbReference>
<reference evidence="11 12" key="1">
    <citation type="submission" date="2016-02" db="EMBL/GenBank/DDBJ databases">
        <title>Genome analysis of coral dinoflagellate symbionts highlights evolutionary adaptations to a symbiotic lifestyle.</title>
        <authorList>
            <person name="Aranda M."/>
            <person name="Li Y."/>
            <person name="Liew Y.J."/>
            <person name="Baumgarten S."/>
            <person name="Simakov O."/>
            <person name="Wilson M."/>
            <person name="Piel J."/>
            <person name="Ashoor H."/>
            <person name="Bougouffa S."/>
            <person name="Bajic V.B."/>
            <person name="Ryu T."/>
            <person name="Ravasi T."/>
            <person name="Bayer T."/>
            <person name="Micklem G."/>
            <person name="Kim H."/>
            <person name="Bhak J."/>
            <person name="Lajeunesse T.C."/>
            <person name="Voolstra C.R."/>
        </authorList>
    </citation>
    <scope>NUCLEOTIDE SEQUENCE [LARGE SCALE GENOMIC DNA]</scope>
    <source>
        <strain evidence="11 12">CCMP2467</strain>
    </source>
</reference>
<dbReference type="PANTHER" id="PTHR15497:SF1">
    <property type="entry name" value="3-HYDROXYANTHRANILATE 3,4-DIOXYGENASE"/>
    <property type="match status" value="1"/>
</dbReference>
<dbReference type="GO" id="GO:0000334">
    <property type="term" value="F:3-hydroxyanthranilate 3,4-dioxygenase activity"/>
    <property type="evidence" value="ECO:0007669"/>
    <property type="project" value="InterPro"/>
</dbReference>
<dbReference type="InterPro" id="IPR010329">
    <property type="entry name" value="3hydroanth_dOase"/>
</dbReference>
<feature type="region of interest" description="Disordered" evidence="9">
    <location>
        <begin position="542"/>
        <end position="654"/>
    </location>
</feature>
<evidence type="ECO:0000256" key="4">
    <source>
        <dbReference type="ARBA" id="ARBA00022723"/>
    </source>
</evidence>
<name>A0A1Q9EAX8_SYMMI</name>
<keyword evidence="4" id="KW-0479">Metal-binding</keyword>
<evidence type="ECO:0000256" key="1">
    <source>
        <dbReference type="ARBA" id="ARBA00001954"/>
    </source>
</evidence>
<dbReference type="Proteomes" id="UP000186817">
    <property type="component" value="Unassembled WGS sequence"/>
</dbReference>
<feature type="transmembrane region" description="Helical" evidence="10">
    <location>
        <begin position="21"/>
        <end position="42"/>
    </location>
</feature>
<dbReference type="GO" id="GO:0046874">
    <property type="term" value="P:quinolinate metabolic process"/>
    <property type="evidence" value="ECO:0007669"/>
    <property type="project" value="TreeGrafter"/>
</dbReference>
<keyword evidence="10" id="KW-1133">Transmembrane helix</keyword>
<keyword evidence="6" id="KW-0560">Oxidoreductase</keyword>
<keyword evidence="10" id="KW-0812">Transmembrane</keyword>
<comment type="caution">
    <text evidence="11">The sequence shown here is derived from an EMBL/GenBank/DDBJ whole genome shotgun (WGS) entry which is preliminary data.</text>
</comment>